<feature type="compositionally biased region" description="Acidic residues" evidence="1">
    <location>
        <begin position="617"/>
        <end position="634"/>
    </location>
</feature>
<feature type="region of interest" description="Disordered" evidence="1">
    <location>
        <begin position="601"/>
        <end position="651"/>
    </location>
</feature>
<accession>A0ABP1Q4I1</accession>
<evidence type="ECO:0000313" key="3">
    <source>
        <dbReference type="EMBL" id="CAL8088753.1"/>
    </source>
</evidence>
<dbReference type="Pfam" id="PF15729">
    <property type="entry name" value="CTSRT"/>
    <property type="match status" value="1"/>
</dbReference>
<dbReference type="PROSITE" id="PS50004">
    <property type="entry name" value="C2"/>
    <property type="match status" value="1"/>
</dbReference>
<evidence type="ECO:0000256" key="1">
    <source>
        <dbReference type="SAM" id="MobiDB-lite"/>
    </source>
</evidence>
<feature type="domain" description="C2" evidence="2">
    <location>
        <begin position="108"/>
        <end position="241"/>
    </location>
</feature>
<protein>
    <recommendedName>
        <fullName evidence="2">C2 domain-containing protein</fullName>
    </recommendedName>
</protein>
<dbReference type="EMBL" id="CAXLJM020000023">
    <property type="protein sequence ID" value="CAL8088753.1"/>
    <property type="molecule type" value="Genomic_DNA"/>
</dbReference>
<sequence length="651" mass="75024">MMAKSLTPHRASDTIGRLSIFQKGTIAFAPGDELPSEIDAIANLPPPHLINKDVDTDNIRKRSYQSTPEISRYKPNTTQSKIPLPRPYKRQRAEIDRRHGKRDFLYSRDQDYEFSERDSKVKTSCSGCLVFHVIELLDLVVNKQSFLENVPVSFYCLLSIGSIKRCTKIIHATQSRQVRIDSHVHLSIEVSEWREAPSNRLRLELWSFQDPEAHFIVGTMETHIYNIIRVQHKIDTTHLWSDGIRVGKLAYEVAFSYGSYGYGHSNQLKNFTIPIMETISHSMFPRIKLDPEVDIADRAFQARKPEKLKLFTYHSLILEVDEKNPNIPAFFGRTRETFGKQRPGLIDLEPKPIIVQQVEFEQGFPVHCKLHMNIWQKIMQADFNDMYGEYVCIGHKRERLEYLTNLVQGRMRDKFEEETGPIFNLLAPKQLDTIHRSHNTHGALIYPKKIPCPYSEPYTLASEDEKFQDEFPPVRRSPGFLATLFGFEKKPEATLNDMDYPLYKEAKVPQAKIVSVKNFDLWLRNWLKTTYRRVASTVVRWYFFVFPEIKEEPIIPEISVTVATPEGSTTNIYSYFTRELGGAGGTQTTKVDRLVKQTTAMIDTTKKRGGPGKKGEDDSDSNEDSIDDEEDDDDAVIKIDFDDSENTLSRP</sequence>
<dbReference type="InterPro" id="IPR000008">
    <property type="entry name" value="C2_dom"/>
</dbReference>
<evidence type="ECO:0000313" key="4">
    <source>
        <dbReference type="Proteomes" id="UP001642540"/>
    </source>
</evidence>
<organism evidence="3 4">
    <name type="scientific">Orchesella dallaii</name>
    <dbReference type="NCBI Taxonomy" id="48710"/>
    <lineage>
        <taxon>Eukaryota</taxon>
        <taxon>Metazoa</taxon>
        <taxon>Ecdysozoa</taxon>
        <taxon>Arthropoda</taxon>
        <taxon>Hexapoda</taxon>
        <taxon>Collembola</taxon>
        <taxon>Entomobryomorpha</taxon>
        <taxon>Entomobryoidea</taxon>
        <taxon>Orchesellidae</taxon>
        <taxon>Orchesellinae</taxon>
        <taxon>Orchesella</taxon>
    </lineage>
</organism>
<dbReference type="InterPro" id="IPR048363">
    <property type="entry name" value="CTSRT_C2"/>
</dbReference>
<name>A0ABP1Q4I1_9HEXA</name>
<reference evidence="3 4" key="1">
    <citation type="submission" date="2024-08" db="EMBL/GenBank/DDBJ databases">
        <authorList>
            <person name="Cucini C."/>
            <person name="Frati F."/>
        </authorList>
    </citation>
    <scope>NUCLEOTIDE SEQUENCE [LARGE SCALE GENOMIC DNA]</scope>
</reference>
<comment type="caution">
    <text evidence="3">The sequence shown here is derived from an EMBL/GenBank/DDBJ whole genome shotgun (WGS) entry which is preliminary data.</text>
</comment>
<evidence type="ECO:0000259" key="2">
    <source>
        <dbReference type="PROSITE" id="PS50004"/>
    </source>
</evidence>
<dbReference type="Proteomes" id="UP001642540">
    <property type="component" value="Unassembled WGS sequence"/>
</dbReference>
<proteinExistence type="predicted"/>
<keyword evidence="4" id="KW-1185">Reference proteome</keyword>
<gene>
    <name evidence="3" type="ORF">ODALV1_LOCUS7152</name>
</gene>